<feature type="region of interest" description="Disordered" evidence="1">
    <location>
        <begin position="1"/>
        <end position="20"/>
    </location>
</feature>
<evidence type="ECO:0000313" key="3">
    <source>
        <dbReference type="Proteomes" id="UP000660380"/>
    </source>
</evidence>
<keyword evidence="3" id="KW-1185">Reference proteome</keyword>
<gene>
    <name evidence="2" type="ORF">H6G81_22465</name>
</gene>
<reference evidence="2 3" key="1">
    <citation type="journal article" date="2020" name="ISME J.">
        <title>Comparative genomics reveals insights into cyanobacterial evolution and habitat adaptation.</title>
        <authorList>
            <person name="Chen M.Y."/>
            <person name="Teng W.K."/>
            <person name="Zhao L."/>
            <person name="Hu C.X."/>
            <person name="Zhou Y.K."/>
            <person name="Han B.P."/>
            <person name="Song L.R."/>
            <person name="Shu W.S."/>
        </authorList>
    </citation>
    <scope>NUCLEOTIDE SEQUENCE [LARGE SCALE GENOMIC DNA]</scope>
    <source>
        <strain evidence="2 3">FACHB-248</strain>
    </source>
</reference>
<evidence type="ECO:0000256" key="1">
    <source>
        <dbReference type="SAM" id="MobiDB-lite"/>
    </source>
</evidence>
<evidence type="ECO:0008006" key="4">
    <source>
        <dbReference type="Google" id="ProtNLM"/>
    </source>
</evidence>
<name>A0ABR8GVD6_9CYAN</name>
<proteinExistence type="predicted"/>
<sequence length="61" mass="6817">MPNPKGNPESLEPHKLTTNRPEALTEKITVRVSPSMNARLKALDDYAEFVRQAIAKALDEL</sequence>
<comment type="caution">
    <text evidence="2">The sequence shown here is derived from an EMBL/GenBank/DDBJ whole genome shotgun (WGS) entry which is preliminary data.</text>
</comment>
<dbReference type="Proteomes" id="UP000660380">
    <property type="component" value="Unassembled WGS sequence"/>
</dbReference>
<dbReference type="RefSeq" id="WP_029637584.1">
    <property type="nucleotide sequence ID" value="NZ_JACJTA010000057.1"/>
</dbReference>
<organism evidence="2 3">
    <name type="scientific">Scytonema hofmannii FACHB-248</name>
    <dbReference type="NCBI Taxonomy" id="1842502"/>
    <lineage>
        <taxon>Bacteria</taxon>
        <taxon>Bacillati</taxon>
        <taxon>Cyanobacteriota</taxon>
        <taxon>Cyanophyceae</taxon>
        <taxon>Nostocales</taxon>
        <taxon>Scytonemataceae</taxon>
        <taxon>Scytonema</taxon>
    </lineage>
</organism>
<evidence type="ECO:0000313" key="2">
    <source>
        <dbReference type="EMBL" id="MBD2607214.1"/>
    </source>
</evidence>
<accession>A0ABR8GVD6</accession>
<protein>
    <recommendedName>
        <fullName evidence="4">CpcA</fullName>
    </recommendedName>
</protein>
<dbReference type="EMBL" id="JACJTA010000057">
    <property type="protein sequence ID" value="MBD2607214.1"/>
    <property type="molecule type" value="Genomic_DNA"/>
</dbReference>